<evidence type="ECO:0000313" key="1">
    <source>
        <dbReference type="EMBL" id="MFD1930281.1"/>
    </source>
</evidence>
<accession>A0ABW4SNU1</accession>
<organism evidence="1 2">
    <name type="scientific">Nonomuraea mangrovi</name>
    <dbReference type="NCBI Taxonomy" id="2316207"/>
    <lineage>
        <taxon>Bacteria</taxon>
        <taxon>Bacillati</taxon>
        <taxon>Actinomycetota</taxon>
        <taxon>Actinomycetes</taxon>
        <taxon>Streptosporangiales</taxon>
        <taxon>Streptosporangiaceae</taxon>
        <taxon>Nonomuraea</taxon>
    </lineage>
</organism>
<sequence length="96" mass="10844">MADDQVAAAVRELIDQYDPEGLLAMGAPEDEYDPEVRDLTALVRGEDEITAGAVGSVWNRWFNGVSDWCTREPEQVDEVAAVLERLRGRRQRLDLR</sequence>
<dbReference type="EMBL" id="JBHUFV010000003">
    <property type="protein sequence ID" value="MFD1930281.1"/>
    <property type="molecule type" value="Genomic_DNA"/>
</dbReference>
<dbReference type="RefSeq" id="WP_379569199.1">
    <property type="nucleotide sequence ID" value="NZ_JBHUFV010000003.1"/>
</dbReference>
<dbReference type="InterPro" id="IPR023162">
    <property type="entry name" value="Apc36109-like_dom_sf"/>
</dbReference>
<comment type="caution">
    <text evidence="1">The sequence shown here is derived from an EMBL/GenBank/DDBJ whole genome shotgun (WGS) entry which is preliminary data.</text>
</comment>
<protein>
    <submittedName>
        <fullName evidence="1">Uncharacterized protein</fullName>
    </submittedName>
</protein>
<dbReference type="Gene3D" id="1.10.340.20">
    <property type="entry name" value="Apc36109-like domain"/>
    <property type="match status" value="1"/>
</dbReference>
<dbReference type="Proteomes" id="UP001597368">
    <property type="component" value="Unassembled WGS sequence"/>
</dbReference>
<evidence type="ECO:0000313" key="2">
    <source>
        <dbReference type="Proteomes" id="UP001597368"/>
    </source>
</evidence>
<reference evidence="2" key="1">
    <citation type="journal article" date="2019" name="Int. J. Syst. Evol. Microbiol.">
        <title>The Global Catalogue of Microorganisms (GCM) 10K type strain sequencing project: providing services to taxonomists for standard genome sequencing and annotation.</title>
        <authorList>
            <consortium name="The Broad Institute Genomics Platform"/>
            <consortium name="The Broad Institute Genome Sequencing Center for Infectious Disease"/>
            <person name="Wu L."/>
            <person name="Ma J."/>
        </authorList>
    </citation>
    <scope>NUCLEOTIDE SEQUENCE [LARGE SCALE GENOMIC DNA]</scope>
    <source>
        <strain evidence="2">ICMP 6774ER</strain>
    </source>
</reference>
<proteinExistence type="predicted"/>
<dbReference type="SUPFAM" id="SSF116922">
    <property type="entry name" value="YugE-like"/>
    <property type="match status" value="1"/>
</dbReference>
<name>A0ABW4SNU1_9ACTN</name>
<gene>
    <name evidence="1" type="ORF">ACFSKW_02210</name>
</gene>
<keyword evidence="2" id="KW-1185">Reference proteome</keyword>